<dbReference type="GO" id="GO:0043066">
    <property type="term" value="P:negative regulation of apoptotic process"/>
    <property type="evidence" value="ECO:0007669"/>
    <property type="project" value="TreeGrafter"/>
</dbReference>
<dbReference type="PROSITE" id="PS00198">
    <property type="entry name" value="4FE4S_FER_1"/>
    <property type="match status" value="1"/>
</dbReference>
<evidence type="ECO:0000256" key="4">
    <source>
        <dbReference type="ARBA" id="ARBA00022833"/>
    </source>
</evidence>
<evidence type="ECO:0000256" key="5">
    <source>
        <dbReference type="PROSITE-ProRule" id="PRU00175"/>
    </source>
</evidence>
<proteinExistence type="inferred from homology"/>
<dbReference type="SUPFAM" id="SSF57924">
    <property type="entry name" value="Inhibitor of apoptosis (IAP) repeat"/>
    <property type="match status" value="2"/>
</dbReference>
<keyword evidence="2" id="KW-0053">Apoptosis</keyword>
<keyword evidence="3 5" id="KW-0863">Zinc-finger</keyword>
<dbReference type="RefSeq" id="XP_014475722.1">
    <property type="nucleotide sequence ID" value="XM_014620236.1"/>
</dbReference>
<dbReference type="KEGG" id="dqu:106745020"/>
<dbReference type="SMART" id="SM00238">
    <property type="entry name" value="BIR"/>
    <property type="match status" value="2"/>
</dbReference>
<protein>
    <submittedName>
        <fullName evidence="9">Death-associated inhibitor of apoptosis 1-like isoform X1</fullName>
    </submittedName>
</protein>
<dbReference type="Pfam" id="PF00653">
    <property type="entry name" value="BIR"/>
    <property type="match status" value="2"/>
</dbReference>
<dbReference type="InterPro" id="IPR013083">
    <property type="entry name" value="Znf_RING/FYVE/PHD"/>
</dbReference>
<keyword evidence="8" id="KW-1185">Reference proteome</keyword>
<organism evidence="8 9">
    <name type="scientific">Dinoponera quadriceps</name>
    <name type="common">South American ant</name>
    <dbReference type="NCBI Taxonomy" id="609295"/>
    <lineage>
        <taxon>Eukaryota</taxon>
        <taxon>Metazoa</taxon>
        <taxon>Ecdysozoa</taxon>
        <taxon>Arthropoda</taxon>
        <taxon>Hexapoda</taxon>
        <taxon>Insecta</taxon>
        <taxon>Pterygota</taxon>
        <taxon>Neoptera</taxon>
        <taxon>Endopterygota</taxon>
        <taxon>Hymenoptera</taxon>
        <taxon>Apocrita</taxon>
        <taxon>Aculeata</taxon>
        <taxon>Formicoidea</taxon>
        <taxon>Formicidae</taxon>
        <taxon>Ponerinae</taxon>
        <taxon>Ponerini</taxon>
        <taxon>Dinoponera</taxon>
    </lineage>
</organism>
<gene>
    <name evidence="9" type="primary">LOC106745020</name>
</gene>
<keyword evidence="3 5" id="KW-0479">Metal-binding</keyword>
<dbReference type="InterPro" id="IPR001370">
    <property type="entry name" value="BIR_rpt"/>
</dbReference>
<evidence type="ECO:0000313" key="9">
    <source>
        <dbReference type="RefSeq" id="XP_014475722.1"/>
    </source>
</evidence>
<dbReference type="Gene3D" id="1.10.1170.10">
    <property type="entry name" value="Inhibitor Of Apoptosis Protein (2mihbC-IAP-1), Chain A"/>
    <property type="match status" value="2"/>
</dbReference>
<evidence type="ECO:0000313" key="8">
    <source>
        <dbReference type="Proteomes" id="UP000515204"/>
    </source>
</evidence>
<dbReference type="PANTHER" id="PTHR10044:SF139">
    <property type="entry name" value="DEATH-ASSOCIATED INHIBITOR OF APOPTOSIS 2"/>
    <property type="match status" value="1"/>
</dbReference>
<keyword evidence="4" id="KW-0862">Zinc</keyword>
<dbReference type="CDD" id="cd00022">
    <property type="entry name" value="BIR"/>
    <property type="match status" value="2"/>
</dbReference>
<dbReference type="GO" id="GO:0031398">
    <property type="term" value="P:positive regulation of protein ubiquitination"/>
    <property type="evidence" value="ECO:0007669"/>
    <property type="project" value="TreeGrafter"/>
</dbReference>
<dbReference type="PROSITE" id="PS50143">
    <property type="entry name" value="BIR_REPEAT_2"/>
    <property type="match status" value="2"/>
</dbReference>
<dbReference type="InterPro" id="IPR001841">
    <property type="entry name" value="Znf_RING"/>
</dbReference>
<sequence length="503" mass="57486">MTSAFLCFSKVSTECLLTLALSRDNLSRQRCLFYPVTSDKEHEHVKAFSQASGLQWVLTLLPARQRRRARWSDFHSHIYHHAYNNVYNNSVHKCQYLELENFCCNDSLGMSGQWELSSRNILNLPKFNMLTPAKLLMSIMNVPRDTTIDEVDDGTDYRYEAIRLKSFEKWPLSYMKPESLVAAGFYFTGELDIVRCFECGTEMYKWLEGDDPMVDHERQSPTCKFIRNAFCDNVSFDVAPDISIASPMTEDRDVCGPYECDLPPDYYKLYPTNSSCAKYPEYKLYEARLRTFEHWPTFLKQSPEELSLAGFYYTGEKDQVLCFHCGVGVKHWEPNDDPWEQHAMWYPNCYYLHEVKGSRYVGKVTGQSISPKNNNQLQTASYVAKVELSIDAESETEHGKFDEENYLPGSPGPSSQGNDDSGVESISSNNSSIKDSNENLFDAEAGCSKSLSDSRICKICFDGEISQLFLSCGHLLTCADCAKCIKICPVCRTFITKQMKVIF</sequence>
<dbReference type="OrthoDB" id="5855668at2759"/>
<evidence type="ECO:0000256" key="2">
    <source>
        <dbReference type="ARBA" id="ARBA00022703"/>
    </source>
</evidence>
<dbReference type="Gene3D" id="3.30.40.10">
    <property type="entry name" value="Zinc/RING finger domain, C3HC4 (zinc finger)"/>
    <property type="match status" value="1"/>
</dbReference>
<evidence type="ECO:0000256" key="1">
    <source>
        <dbReference type="ARBA" id="ARBA00006672"/>
    </source>
</evidence>
<dbReference type="GO" id="GO:0043027">
    <property type="term" value="F:cysteine-type endopeptidase inhibitor activity involved in apoptotic process"/>
    <property type="evidence" value="ECO:0007669"/>
    <property type="project" value="TreeGrafter"/>
</dbReference>
<dbReference type="InterPro" id="IPR050784">
    <property type="entry name" value="IAP"/>
</dbReference>
<reference evidence="9" key="1">
    <citation type="submission" date="2025-08" db="UniProtKB">
        <authorList>
            <consortium name="RefSeq"/>
        </authorList>
    </citation>
    <scope>IDENTIFICATION</scope>
</reference>
<dbReference type="GO" id="GO:0051726">
    <property type="term" value="P:regulation of cell cycle"/>
    <property type="evidence" value="ECO:0007669"/>
    <property type="project" value="TreeGrafter"/>
</dbReference>
<dbReference type="Pfam" id="PF13920">
    <property type="entry name" value="zf-C3HC4_3"/>
    <property type="match status" value="1"/>
</dbReference>
<dbReference type="GO" id="GO:0008270">
    <property type="term" value="F:zinc ion binding"/>
    <property type="evidence" value="ECO:0007669"/>
    <property type="project" value="UniProtKB-KW"/>
</dbReference>
<dbReference type="FunFam" id="1.10.1170.10:FF:000003">
    <property type="entry name" value="E3 ubiquitin-protein ligase XIAP"/>
    <property type="match status" value="1"/>
</dbReference>
<dbReference type="Proteomes" id="UP000515204">
    <property type="component" value="Unplaced"/>
</dbReference>
<dbReference type="GO" id="GO:0006915">
    <property type="term" value="P:apoptotic process"/>
    <property type="evidence" value="ECO:0007669"/>
    <property type="project" value="UniProtKB-KW"/>
</dbReference>
<dbReference type="PANTHER" id="PTHR10044">
    <property type="entry name" value="INHIBITOR OF APOPTOSIS"/>
    <property type="match status" value="1"/>
</dbReference>
<dbReference type="PROSITE" id="PS01282">
    <property type="entry name" value="BIR_REPEAT_1"/>
    <property type="match status" value="2"/>
</dbReference>
<dbReference type="InterPro" id="IPR017900">
    <property type="entry name" value="4Fe4S_Fe_S_CS"/>
</dbReference>
<evidence type="ECO:0000256" key="6">
    <source>
        <dbReference type="SAM" id="MobiDB-lite"/>
    </source>
</evidence>
<name>A0A6P3XBS6_DINQU</name>
<dbReference type="GO" id="GO:0061630">
    <property type="term" value="F:ubiquitin protein ligase activity"/>
    <property type="evidence" value="ECO:0007669"/>
    <property type="project" value="TreeGrafter"/>
</dbReference>
<evidence type="ECO:0000259" key="7">
    <source>
        <dbReference type="PROSITE" id="PS50089"/>
    </source>
</evidence>
<evidence type="ECO:0000256" key="3">
    <source>
        <dbReference type="ARBA" id="ARBA00022771"/>
    </source>
</evidence>
<feature type="compositionally biased region" description="Low complexity" evidence="6">
    <location>
        <begin position="424"/>
        <end position="434"/>
    </location>
</feature>
<accession>A0A6P3XBS6</accession>
<dbReference type="PROSITE" id="PS50089">
    <property type="entry name" value="ZF_RING_2"/>
    <property type="match status" value="1"/>
</dbReference>
<dbReference type="GO" id="GO:0005634">
    <property type="term" value="C:nucleus"/>
    <property type="evidence" value="ECO:0007669"/>
    <property type="project" value="TreeGrafter"/>
</dbReference>
<feature type="domain" description="RING-type" evidence="7">
    <location>
        <begin position="457"/>
        <end position="492"/>
    </location>
</feature>
<feature type="region of interest" description="Disordered" evidence="6">
    <location>
        <begin position="394"/>
        <end position="434"/>
    </location>
</feature>
<dbReference type="GeneID" id="106745020"/>
<dbReference type="GO" id="GO:0005737">
    <property type="term" value="C:cytoplasm"/>
    <property type="evidence" value="ECO:0007669"/>
    <property type="project" value="TreeGrafter"/>
</dbReference>
<dbReference type="AlphaFoldDB" id="A0A6P3XBS6"/>
<comment type="similarity">
    <text evidence="1">Belongs to the IAP family.</text>
</comment>